<evidence type="ECO:0000256" key="10">
    <source>
        <dbReference type="SAM" id="Phobius"/>
    </source>
</evidence>
<gene>
    <name evidence="12" type="ORF">FAZ98_30070</name>
</gene>
<evidence type="ECO:0000256" key="9">
    <source>
        <dbReference type="ARBA" id="ARBA00023136"/>
    </source>
</evidence>
<evidence type="ECO:0000256" key="4">
    <source>
        <dbReference type="ARBA" id="ARBA00022553"/>
    </source>
</evidence>
<dbReference type="Proteomes" id="UP000433577">
    <property type="component" value="Chromosome 4"/>
</dbReference>
<dbReference type="Pfam" id="PF08521">
    <property type="entry name" value="2CSK_N"/>
    <property type="match status" value="1"/>
</dbReference>
<dbReference type="SUPFAM" id="SSF55874">
    <property type="entry name" value="ATPase domain of HSP90 chaperone/DNA topoisomerase II/histidine kinase"/>
    <property type="match status" value="1"/>
</dbReference>
<dbReference type="PANTHER" id="PTHR45436:SF1">
    <property type="entry name" value="SENSOR PROTEIN QSEC"/>
    <property type="match status" value="1"/>
</dbReference>
<dbReference type="SMART" id="SM00387">
    <property type="entry name" value="HATPase_c"/>
    <property type="match status" value="1"/>
</dbReference>
<evidence type="ECO:0000259" key="11">
    <source>
        <dbReference type="PROSITE" id="PS50109"/>
    </source>
</evidence>
<dbReference type="InterPro" id="IPR005467">
    <property type="entry name" value="His_kinase_dom"/>
</dbReference>
<accession>A0A7Z2JK50</accession>
<dbReference type="Gene3D" id="3.30.565.10">
    <property type="entry name" value="Histidine kinase-like ATPase, C-terminal domain"/>
    <property type="match status" value="1"/>
</dbReference>
<dbReference type="InterPro" id="IPR050428">
    <property type="entry name" value="TCS_sensor_his_kinase"/>
</dbReference>
<reference evidence="12 13" key="1">
    <citation type="submission" date="2019-12" db="EMBL/GenBank/DDBJ databases">
        <title>Paraburkholderia acidiphila 7Q-K02 sp. nov and Paraburkholderia acidisoli DHF22 sp. nov., two strains isolated from forest soil.</title>
        <authorList>
            <person name="Gao Z."/>
            <person name="Qiu L."/>
        </authorList>
    </citation>
    <scope>NUCLEOTIDE SEQUENCE [LARGE SCALE GENOMIC DNA]</scope>
    <source>
        <strain evidence="12 13">DHF22</strain>
    </source>
</reference>
<name>A0A7Z2JK50_9BURK</name>
<comment type="subcellular location">
    <subcellularLocation>
        <location evidence="2">Membrane</location>
    </subcellularLocation>
</comment>
<feature type="domain" description="Histidine kinase" evidence="11">
    <location>
        <begin position="244"/>
        <end position="458"/>
    </location>
</feature>
<evidence type="ECO:0000313" key="12">
    <source>
        <dbReference type="EMBL" id="QGZ66065.1"/>
    </source>
</evidence>
<evidence type="ECO:0000256" key="5">
    <source>
        <dbReference type="ARBA" id="ARBA00022679"/>
    </source>
</evidence>
<dbReference type="PROSITE" id="PS50109">
    <property type="entry name" value="HIS_KIN"/>
    <property type="match status" value="1"/>
</dbReference>
<evidence type="ECO:0000256" key="8">
    <source>
        <dbReference type="ARBA" id="ARBA00022989"/>
    </source>
</evidence>
<dbReference type="PANTHER" id="PTHR45436">
    <property type="entry name" value="SENSOR HISTIDINE KINASE YKOH"/>
    <property type="match status" value="1"/>
</dbReference>
<keyword evidence="13" id="KW-1185">Reference proteome</keyword>
<evidence type="ECO:0000256" key="3">
    <source>
        <dbReference type="ARBA" id="ARBA00012438"/>
    </source>
</evidence>
<keyword evidence="9 10" id="KW-0472">Membrane</keyword>
<dbReference type="SUPFAM" id="SSF47384">
    <property type="entry name" value="Homodimeric domain of signal transducing histidine kinase"/>
    <property type="match status" value="1"/>
</dbReference>
<sequence length="460" mass="49721">MLIRKRSLRARLLLWLIVPMTAFSLAAGWFTHASARRTADLLQDAALLAAARVMASDVRWSGDNLVASVAPSTIEIVGTPEGDQVFYRVEIAGGAMIAGTSAFPPTRPAAAPRWYDARVGEMPIRAVTLTRPMYDAGRIVDVVVSVGRTLVSRDAMVASLWKPQLAYILGSIAAAMLLVCAGLTLELRPLARLARELTAHPPAGRARIDDTDVHVELKPLIAAFNACLDVIERQALTQRRFIADAAHQIRTPLTLLGTQLQYARRQGNLDDVRETLLAMHHSNRAMVTLINQLLMLAQAEAADYTTFEGEAVDLRDVVTRAVEKLALAARRRDIELAVLIAAPLPVTGSETLLSAVLANLVDNAIRYSPAGSQVTIEGDVQDGQDGQIAIRVIDQGPGIAADLRERVMEPFFRASTEEGSGLGLAIAREIVRAHRGTIALRDAPGGGLSVELHFAARRDE</sequence>
<dbReference type="InterPro" id="IPR013727">
    <property type="entry name" value="2CSK_N"/>
</dbReference>
<dbReference type="SMART" id="SM00388">
    <property type="entry name" value="HisKA"/>
    <property type="match status" value="1"/>
</dbReference>
<dbReference type="Pfam" id="PF02518">
    <property type="entry name" value="HATPase_c"/>
    <property type="match status" value="1"/>
</dbReference>
<evidence type="ECO:0000256" key="1">
    <source>
        <dbReference type="ARBA" id="ARBA00000085"/>
    </source>
</evidence>
<dbReference type="GO" id="GO:0005886">
    <property type="term" value="C:plasma membrane"/>
    <property type="evidence" value="ECO:0007669"/>
    <property type="project" value="TreeGrafter"/>
</dbReference>
<dbReference type="Gene3D" id="1.10.287.130">
    <property type="match status" value="1"/>
</dbReference>
<organism evidence="12 13">
    <name type="scientific">Paraburkholderia acidisoli</name>
    <dbReference type="NCBI Taxonomy" id="2571748"/>
    <lineage>
        <taxon>Bacteria</taxon>
        <taxon>Pseudomonadati</taxon>
        <taxon>Pseudomonadota</taxon>
        <taxon>Betaproteobacteria</taxon>
        <taxon>Burkholderiales</taxon>
        <taxon>Burkholderiaceae</taxon>
        <taxon>Paraburkholderia</taxon>
    </lineage>
</organism>
<dbReference type="RefSeq" id="WP_158957148.1">
    <property type="nucleotide sequence ID" value="NZ_CP046916.1"/>
</dbReference>
<dbReference type="EMBL" id="CP046916">
    <property type="protein sequence ID" value="QGZ66065.1"/>
    <property type="molecule type" value="Genomic_DNA"/>
</dbReference>
<feature type="transmembrane region" description="Helical" evidence="10">
    <location>
        <begin position="12"/>
        <end position="31"/>
    </location>
</feature>
<dbReference type="AlphaFoldDB" id="A0A7Z2JK50"/>
<comment type="catalytic activity">
    <reaction evidence="1">
        <text>ATP + protein L-histidine = ADP + protein N-phospho-L-histidine.</text>
        <dbReference type="EC" id="2.7.13.3"/>
    </reaction>
</comment>
<evidence type="ECO:0000313" key="13">
    <source>
        <dbReference type="Proteomes" id="UP000433577"/>
    </source>
</evidence>
<dbReference type="InterPro" id="IPR036890">
    <property type="entry name" value="HATPase_C_sf"/>
</dbReference>
<keyword evidence="4" id="KW-0597">Phosphoprotein</keyword>
<dbReference type="EC" id="2.7.13.3" evidence="3"/>
<dbReference type="CDD" id="cd00082">
    <property type="entry name" value="HisKA"/>
    <property type="match status" value="1"/>
</dbReference>
<evidence type="ECO:0000256" key="6">
    <source>
        <dbReference type="ARBA" id="ARBA00022692"/>
    </source>
</evidence>
<proteinExistence type="predicted"/>
<dbReference type="InterPro" id="IPR003594">
    <property type="entry name" value="HATPase_dom"/>
</dbReference>
<keyword evidence="5" id="KW-0808">Transferase</keyword>
<keyword evidence="7 12" id="KW-0418">Kinase</keyword>
<keyword evidence="6 10" id="KW-0812">Transmembrane</keyword>
<keyword evidence="8 10" id="KW-1133">Transmembrane helix</keyword>
<dbReference type="InterPro" id="IPR004358">
    <property type="entry name" value="Sig_transdc_His_kin-like_C"/>
</dbReference>
<dbReference type="GO" id="GO:0000155">
    <property type="term" value="F:phosphorelay sensor kinase activity"/>
    <property type="evidence" value="ECO:0007669"/>
    <property type="project" value="InterPro"/>
</dbReference>
<dbReference type="PRINTS" id="PR00344">
    <property type="entry name" value="BCTRLSENSOR"/>
</dbReference>
<dbReference type="Pfam" id="PF00512">
    <property type="entry name" value="HisKA"/>
    <property type="match status" value="1"/>
</dbReference>
<dbReference type="KEGG" id="pacs:FAZ98_30070"/>
<dbReference type="InterPro" id="IPR003661">
    <property type="entry name" value="HisK_dim/P_dom"/>
</dbReference>
<protein>
    <recommendedName>
        <fullName evidence="3">histidine kinase</fullName>
        <ecNumber evidence="3">2.7.13.3</ecNumber>
    </recommendedName>
</protein>
<evidence type="ECO:0000256" key="2">
    <source>
        <dbReference type="ARBA" id="ARBA00004370"/>
    </source>
</evidence>
<dbReference type="InterPro" id="IPR036097">
    <property type="entry name" value="HisK_dim/P_sf"/>
</dbReference>
<dbReference type="OrthoDB" id="8554694at2"/>
<evidence type="ECO:0000256" key="7">
    <source>
        <dbReference type="ARBA" id="ARBA00022777"/>
    </source>
</evidence>